<name>A0ABY8UFP3_TETOB</name>
<accession>A0ABY8UFP3</accession>
<evidence type="ECO:0000256" key="1">
    <source>
        <dbReference type="SAM" id="MobiDB-lite"/>
    </source>
</evidence>
<organism evidence="2 3">
    <name type="scientific">Tetradesmus obliquus</name>
    <name type="common">Green alga</name>
    <name type="synonym">Acutodesmus obliquus</name>
    <dbReference type="NCBI Taxonomy" id="3088"/>
    <lineage>
        <taxon>Eukaryota</taxon>
        <taxon>Viridiplantae</taxon>
        <taxon>Chlorophyta</taxon>
        <taxon>core chlorophytes</taxon>
        <taxon>Chlorophyceae</taxon>
        <taxon>CS clade</taxon>
        <taxon>Sphaeropleales</taxon>
        <taxon>Scenedesmaceae</taxon>
        <taxon>Tetradesmus</taxon>
    </lineage>
</organism>
<evidence type="ECO:0008006" key="4">
    <source>
        <dbReference type="Google" id="ProtNLM"/>
    </source>
</evidence>
<keyword evidence="3" id="KW-1185">Reference proteome</keyword>
<dbReference type="Proteomes" id="UP001244341">
    <property type="component" value="Chromosome 10b"/>
</dbReference>
<dbReference type="EMBL" id="CP126217">
    <property type="protein sequence ID" value="WIA19478.1"/>
    <property type="molecule type" value="Genomic_DNA"/>
</dbReference>
<gene>
    <name evidence="2" type="ORF">OEZ85_004090</name>
</gene>
<feature type="region of interest" description="Disordered" evidence="1">
    <location>
        <begin position="75"/>
        <end position="130"/>
    </location>
</feature>
<evidence type="ECO:0000313" key="3">
    <source>
        <dbReference type="Proteomes" id="UP001244341"/>
    </source>
</evidence>
<feature type="compositionally biased region" description="Acidic residues" evidence="1">
    <location>
        <begin position="80"/>
        <end position="90"/>
    </location>
</feature>
<feature type="compositionally biased region" description="Low complexity" evidence="1">
    <location>
        <begin position="110"/>
        <end position="128"/>
    </location>
</feature>
<protein>
    <recommendedName>
        <fullName evidence="4">PUL domain-containing protein</fullName>
    </recommendedName>
</protein>
<reference evidence="2 3" key="1">
    <citation type="submission" date="2023-05" db="EMBL/GenBank/DDBJ databases">
        <title>A 100% complete, gapless, phased diploid assembly of the Scenedesmus obliquus UTEX 3031 genome.</title>
        <authorList>
            <person name="Biondi T.C."/>
            <person name="Hanschen E.R."/>
            <person name="Kwon T."/>
            <person name="Eng W."/>
            <person name="Kruse C.P.S."/>
            <person name="Koehler S.I."/>
            <person name="Kunde Y."/>
            <person name="Gleasner C.D."/>
            <person name="You Mak K.T."/>
            <person name="Polle J."/>
            <person name="Hovde B.T."/>
            <person name="Starkenburg S.R."/>
        </authorList>
    </citation>
    <scope>NUCLEOTIDE SEQUENCE [LARGE SCALE GENOMIC DNA]</scope>
    <source>
        <strain evidence="2 3">DOE0152z</strain>
    </source>
</reference>
<evidence type="ECO:0000313" key="2">
    <source>
        <dbReference type="EMBL" id="WIA19478.1"/>
    </source>
</evidence>
<proteinExistence type="predicted"/>
<sequence>MLFEAVAALLNLMARQQQQSEPAALMLLEATHNLWQADAALAVTAASAALACTHLLMLNLTAALACTHLLMVGSTAEPDSGSDSDAEGEELLGAGMLPGSPTAADDDDQLAAAGDADGSVAADSSSSEAADDGFKMAELLKLVRKLMVKLDQQQ</sequence>